<protein>
    <submittedName>
        <fullName evidence="1">Uncharacterized protein</fullName>
    </submittedName>
</protein>
<organism evidence="1 2">
    <name type="scientific">Aspergillus fumigatus (strain CBS 144.89 / FGSC A1163 / CEA10)</name>
    <name type="common">Neosartorya fumigata</name>
    <dbReference type="NCBI Taxonomy" id="451804"/>
    <lineage>
        <taxon>Eukaryota</taxon>
        <taxon>Fungi</taxon>
        <taxon>Dikarya</taxon>
        <taxon>Ascomycota</taxon>
        <taxon>Pezizomycotina</taxon>
        <taxon>Eurotiomycetes</taxon>
        <taxon>Eurotiomycetidae</taxon>
        <taxon>Eurotiales</taxon>
        <taxon>Aspergillaceae</taxon>
        <taxon>Aspergillus</taxon>
        <taxon>Aspergillus subgen. Fumigati</taxon>
    </lineage>
</organism>
<dbReference type="EMBL" id="DS499596">
    <property type="protein sequence ID" value="EDP52830.1"/>
    <property type="molecule type" value="Genomic_DNA"/>
</dbReference>
<dbReference type="AlphaFoldDB" id="B0XY84"/>
<sequence length="87" mass="9276">MGLGVLRGLLDSDNKATINESMSESDCKPFQPALVPRAFRIEMRWNAEAEGSLGDSVLSAVAGAKDILVAFSSVTPVFIYISKAKVS</sequence>
<dbReference type="VEuPathDB" id="FungiDB:AFUB_040010"/>
<dbReference type="HOGENOM" id="CLU_2482932_0_0_1"/>
<accession>B0XY84</accession>
<keyword evidence="2" id="KW-1185">Reference proteome</keyword>
<dbReference type="Proteomes" id="UP000001699">
    <property type="component" value="Unassembled WGS sequence"/>
</dbReference>
<name>B0XY84_ASPFC</name>
<reference evidence="1 2" key="1">
    <citation type="journal article" date="2008" name="PLoS Genet.">
        <title>Genomic islands in the pathogenic filamentous fungus Aspergillus fumigatus.</title>
        <authorList>
            <person name="Fedorova N.D."/>
            <person name="Khaldi N."/>
            <person name="Joardar V.S."/>
            <person name="Maiti R."/>
            <person name="Amedeo P."/>
            <person name="Anderson M.J."/>
            <person name="Crabtree J."/>
            <person name="Silva J.C."/>
            <person name="Badger J.H."/>
            <person name="Albarraq A."/>
            <person name="Angiuoli S."/>
            <person name="Bussey H."/>
            <person name="Bowyer P."/>
            <person name="Cotty P.J."/>
            <person name="Dyer P.S."/>
            <person name="Egan A."/>
            <person name="Galens K."/>
            <person name="Fraser-Liggett C.M."/>
            <person name="Haas B.J."/>
            <person name="Inman J.M."/>
            <person name="Kent R."/>
            <person name="Lemieux S."/>
            <person name="Malavazi I."/>
            <person name="Orvis J."/>
            <person name="Roemer T."/>
            <person name="Ronning C.M."/>
            <person name="Sundaram J.P."/>
            <person name="Sutton G."/>
            <person name="Turner G."/>
            <person name="Venter J.C."/>
            <person name="White O.R."/>
            <person name="Whitty B.R."/>
            <person name="Youngman P."/>
            <person name="Wolfe K.H."/>
            <person name="Goldman G.H."/>
            <person name="Wortman J.R."/>
            <person name="Jiang B."/>
            <person name="Denning D.W."/>
            <person name="Nierman W.C."/>
        </authorList>
    </citation>
    <scope>NUCLEOTIDE SEQUENCE [LARGE SCALE GENOMIC DNA]</scope>
    <source>
        <strain evidence="2">CBS 144.89 / FGSC A1163 / CEA10</strain>
    </source>
</reference>
<gene>
    <name evidence="1" type="ORF">AFUB_040010</name>
</gene>
<evidence type="ECO:0000313" key="1">
    <source>
        <dbReference type="EMBL" id="EDP52830.1"/>
    </source>
</evidence>
<proteinExistence type="predicted"/>
<evidence type="ECO:0000313" key="2">
    <source>
        <dbReference type="Proteomes" id="UP000001699"/>
    </source>
</evidence>